<keyword evidence="4" id="KW-1185">Reference proteome</keyword>
<sequence length="154" mass="17210">MLETSRNHDPMRDCRWTVTTTGANQTIVVGYASHGLRRSLFSEICLDYVKISHRDRAPIWVCGDDTKSVDVFPHSVNFTLHLNPTWTMESASALVVLYVTAASLPDSMGQCKNGSFFCAVSGICIWDGFICDGVANCLDYDDEHLFYGSTCRKR</sequence>
<dbReference type="PROSITE" id="PS50068">
    <property type="entry name" value="LDLRA_2"/>
    <property type="match status" value="1"/>
</dbReference>
<dbReference type="Proteomes" id="UP001321473">
    <property type="component" value="Unassembled WGS sequence"/>
</dbReference>
<proteinExistence type="predicted"/>
<dbReference type="InterPro" id="IPR002172">
    <property type="entry name" value="LDrepeatLR_classA_rpt"/>
</dbReference>
<name>A0AAQ4DQF9_AMBAM</name>
<protein>
    <recommendedName>
        <fullName evidence="5">CUB domain-containing protein</fullName>
    </recommendedName>
</protein>
<comment type="caution">
    <text evidence="2">Lacks conserved residue(s) required for the propagation of feature annotation.</text>
</comment>
<dbReference type="SUPFAM" id="SSF57424">
    <property type="entry name" value="LDL receptor-like module"/>
    <property type="match status" value="1"/>
</dbReference>
<accession>A0AAQ4DQF9</accession>
<evidence type="ECO:0000256" key="2">
    <source>
        <dbReference type="PROSITE-ProRule" id="PRU00124"/>
    </source>
</evidence>
<evidence type="ECO:0000313" key="3">
    <source>
        <dbReference type="EMBL" id="KAK8764699.1"/>
    </source>
</evidence>
<evidence type="ECO:0000256" key="1">
    <source>
        <dbReference type="ARBA" id="ARBA00023157"/>
    </source>
</evidence>
<dbReference type="AlphaFoldDB" id="A0AAQ4DQF9"/>
<dbReference type="InterPro" id="IPR036055">
    <property type="entry name" value="LDL_receptor-like_sf"/>
</dbReference>
<comment type="caution">
    <text evidence="3">The sequence shown here is derived from an EMBL/GenBank/DDBJ whole genome shotgun (WGS) entry which is preliminary data.</text>
</comment>
<keyword evidence="1" id="KW-1015">Disulfide bond</keyword>
<evidence type="ECO:0008006" key="5">
    <source>
        <dbReference type="Google" id="ProtNLM"/>
    </source>
</evidence>
<reference evidence="3 4" key="1">
    <citation type="journal article" date="2023" name="Arcadia Sci">
        <title>De novo assembly of a long-read Amblyomma americanum tick genome.</title>
        <authorList>
            <person name="Chou S."/>
            <person name="Poskanzer K.E."/>
            <person name="Rollins M."/>
            <person name="Thuy-Boun P.S."/>
        </authorList>
    </citation>
    <scope>NUCLEOTIDE SEQUENCE [LARGE SCALE GENOMIC DNA]</scope>
    <source>
        <strain evidence="3">F_SG_1</strain>
        <tissue evidence="3">Salivary glands</tissue>
    </source>
</reference>
<dbReference type="EMBL" id="JARKHS020028091">
    <property type="protein sequence ID" value="KAK8764699.1"/>
    <property type="molecule type" value="Genomic_DNA"/>
</dbReference>
<dbReference type="CDD" id="cd00112">
    <property type="entry name" value="LDLa"/>
    <property type="match status" value="1"/>
</dbReference>
<evidence type="ECO:0000313" key="4">
    <source>
        <dbReference type="Proteomes" id="UP001321473"/>
    </source>
</evidence>
<gene>
    <name evidence="3" type="ORF">V5799_032680</name>
</gene>
<dbReference type="SMART" id="SM00192">
    <property type="entry name" value="LDLa"/>
    <property type="match status" value="1"/>
</dbReference>
<organism evidence="3 4">
    <name type="scientific">Amblyomma americanum</name>
    <name type="common">Lone star tick</name>
    <dbReference type="NCBI Taxonomy" id="6943"/>
    <lineage>
        <taxon>Eukaryota</taxon>
        <taxon>Metazoa</taxon>
        <taxon>Ecdysozoa</taxon>
        <taxon>Arthropoda</taxon>
        <taxon>Chelicerata</taxon>
        <taxon>Arachnida</taxon>
        <taxon>Acari</taxon>
        <taxon>Parasitiformes</taxon>
        <taxon>Ixodida</taxon>
        <taxon>Ixodoidea</taxon>
        <taxon>Ixodidae</taxon>
        <taxon>Amblyomminae</taxon>
        <taxon>Amblyomma</taxon>
    </lineage>
</organism>
<dbReference type="Gene3D" id="4.10.400.10">
    <property type="entry name" value="Low-density Lipoprotein Receptor"/>
    <property type="match status" value="1"/>
</dbReference>